<dbReference type="Pfam" id="PF00485">
    <property type="entry name" value="PRK"/>
    <property type="match status" value="1"/>
</dbReference>
<evidence type="ECO:0000259" key="1">
    <source>
        <dbReference type="Pfam" id="PF00485"/>
    </source>
</evidence>
<dbReference type="OrthoDB" id="6291705at2"/>
<dbReference type="EMBL" id="FNIZ01000002">
    <property type="protein sequence ID" value="SDN98277.1"/>
    <property type="molecule type" value="Genomic_DNA"/>
</dbReference>
<keyword evidence="2" id="KW-0808">Transferase</keyword>
<sequence length="175" mass="19844">MTYPTVIAVAAVSGGGKTTITKKLRERLSGSEALFFDAYEFEGAPEYITEWVEVGPDYQQWELDPLIEDIQSAQNASFLILDYPFSYKHEKVKPWIDYSVYIDTPLDIAMARRLLRDEVGPGVKEELTHYLHAGRNAYLEMLQSIKPDADLVVDGTLSVENIVEHIIKNLSSEHH</sequence>
<dbReference type="SUPFAM" id="SSF52540">
    <property type="entry name" value="P-loop containing nucleoside triphosphate hydrolases"/>
    <property type="match status" value="1"/>
</dbReference>
<dbReference type="GO" id="GO:0005524">
    <property type="term" value="F:ATP binding"/>
    <property type="evidence" value="ECO:0007669"/>
    <property type="project" value="InterPro"/>
</dbReference>
<dbReference type="RefSeq" id="WP_089650899.1">
    <property type="nucleotide sequence ID" value="NZ_FNIZ01000002.1"/>
</dbReference>
<evidence type="ECO:0000313" key="2">
    <source>
        <dbReference type="EMBL" id="SDN98277.1"/>
    </source>
</evidence>
<feature type="domain" description="Phosphoribulokinase/uridine kinase" evidence="1">
    <location>
        <begin position="71"/>
        <end position="154"/>
    </location>
</feature>
<keyword evidence="3" id="KW-1185">Reference proteome</keyword>
<dbReference type="AlphaFoldDB" id="A0A1H0FUF8"/>
<dbReference type="InterPro" id="IPR006083">
    <property type="entry name" value="PRK/URK"/>
</dbReference>
<accession>A0A1H0FUF8</accession>
<gene>
    <name evidence="2" type="ORF">SAMN05421677_102117</name>
</gene>
<dbReference type="Proteomes" id="UP000198860">
    <property type="component" value="Unassembled WGS sequence"/>
</dbReference>
<organism evidence="2 3">
    <name type="scientific">Halobacillus aidingensis</name>
    <dbReference type="NCBI Taxonomy" id="240303"/>
    <lineage>
        <taxon>Bacteria</taxon>
        <taxon>Bacillati</taxon>
        <taxon>Bacillota</taxon>
        <taxon>Bacilli</taxon>
        <taxon>Bacillales</taxon>
        <taxon>Bacillaceae</taxon>
        <taxon>Halobacillus</taxon>
    </lineage>
</organism>
<dbReference type="InterPro" id="IPR027417">
    <property type="entry name" value="P-loop_NTPase"/>
</dbReference>
<dbReference type="STRING" id="240303.SAMN05421677_102117"/>
<keyword evidence="2" id="KW-0418">Kinase</keyword>
<proteinExistence type="predicted"/>
<evidence type="ECO:0000313" key="3">
    <source>
        <dbReference type="Proteomes" id="UP000198860"/>
    </source>
</evidence>
<dbReference type="GO" id="GO:0016301">
    <property type="term" value="F:kinase activity"/>
    <property type="evidence" value="ECO:0007669"/>
    <property type="project" value="UniProtKB-KW"/>
</dbReference>
<dbReference type="Gene3D" id="3.40.50.300">
    <property type="entry name" value="P-loop containing nucleotide triphosphate hydrolases"/>
    <property type="match status" value="1"/>
</dbReference>
<protein>
    <submittedName>
        <fullName evidence="2">Uridine kinase</fullName>
    </submittedName>
</protein>
<reference evidence="3" key="1">
    <citation type="submission" date="2016-10" db="EMBL/GenBank/DDBJ databases">
        <authorList>
            <person name="Varghese N."/>
            <person name="Submissions S."/>
        </authorList>
    </citation>
    <scope>NUCLEOTIDE SEQUENCE [LARGE SCALE GENOMIC DNA]</scope>
    <source>
        <strain evidence="3">CGMCC 1.3703</strain>
    </source>
</reference>
<name>A0A1H0FUF8_HALAD</name>